<dbReference type="InterPro" id="IPR003838">
    <property type="entry name" value="ABC3_permease_C"/>
</dbReference>
<dbReference type="eggNOG" id="COG0577">
    <property type="taxonomic scope" value="Bacteria"/>
</dbReference>
<dbReference type="PANTHER" id="PTHR30287:SF2">
    <property type="entry name" value="BLL1001 PROTEIN"/>
    <property type="match status" value="1"/>
</dbReference>
<dbReference type="Proteomes" id="UP000012984">
    <property type="component" value="Chromosome"/>
</dbReference>
<evidence type="ECO:0000256" key="4">
    <source>
        <dbReference type="ARBA" id="ARBA00022989"/>
    </source>
</evidence>
<keyword evidence="3 6" id="KW-0812">Transmembrane</keyword>
<feature type="transmembrane region" description="Helical" evidence="6">
    <location>
        <begin position="671"/>
        <end position="696"/>
    </location>
</feature>
<keyword evidence="9" id="KW-1185">Reference proteome</keyword>
<dbReference type="GO" id="GO:0005886">
    <property type="term" value="C:plasma membrane"/>
    <property type="evidence" value="ECO:0007669"/>
    <property type="project" value="UniProtKB-SubCell"/>
</dbReference>
<dbReference type="PANTHER" id="PTHR30287">
    <property type="entry name" value="MEMBRANE COMPONENT OF PREDICTED ABC SUPERFAMILY METABOLITE UPTAKE TRANSPORTER"/>
    <property type="match status" value="1"/>
</dbReference>
<evidence type="ECO:0000313" key="8">
    <source>
        <dbReference type="EMBL" id="AGJ90605.1"/>
    </source>
</evidence>
<feature type="transmembrane region" description="Helical" evidence="6">
    <location>
        <begin position="20"/>
        <end position="40"/>
    </location>
</feature>
<evidence type="ECO:0000256" key="5">
    <source>
        <dbReference type="ARBA" id="ARBA00023136"/>
    </source>
</evidence>
<feature type="transmembrane region" description="Helical" evidence="6">
    <location>
        <begin position="1668"/>
        <end position="1695"/>
    </location>
</feature>
<feature type="domain" description="ABC3 transporter permease C-terminal" evidence="7">
    <location>
        <begin position="1673"/>
        <end position="1790"/>
    </location>
</feature>
<dbReference type="Pfam" id="PF02687">
    <property type="entry name" value="FtsX"/>
    <property type="match status" value="1"/>
</dbReference>
<evidence type="ECO:0000256" key="6">
    <source>
        <dbReference type="SAM" id="Phobius"/>
    </source>
</evidence>
<keyword evidence="5 6" id="KW-0472">Membrane</keyword>
<sequence length="1800" mass="205345">MRNLFLMIKQGMKWIFKLKLQLIIIMLLTFIASTILTISFTTNQRLENEYNTVVNNNRSPEFDSTYNIGVGPKAKPEKNDSLFLPIFDFVKKTWTGLEGSTHNYNLVFNSAYDNTLLTKAIASEDFKKAWISYEGMYDLWDSDVNVSKNQEKFDFAINDAIFNTMVKLLSNKKNESEYNAIRNTLIDKYTNKNPDWYKPFLEKDSKSNWLTFINNTKKYNEIKQKFPEHLKIYNYSYYAFESVSQYLFKTVRFFLDNHQLRESTLKKIMSDKKKTAMFLYEFMFGLAYEKDKPTNEGKNYVIGKDLSKRYSITFERSLSQEGFKNLNVLNKKEDTDEIINKKFEDLIVERGFRGVLRPLVVEISKNGSDRTIDKLFYFSETRELEGVLSNTNKYTQNSQELPLSFRNDDLVQLLAVNADPFANIGKKSVNFFTDTLSTEYTELKKEVQKAIPKQFPITSAFLTHNYLSAIGNGYDLYIRPEVVYVDPTTKKTFRVVDISDTNFTNYAILNGQLPRAPSEITLSKQFARANKIKIGESIKLGFATGLIVTGYATDTYSFFPTSDPKVPLPKSSSGGLVYATKNTISEMLGAQDKGDNNDSSSIFNFFLFKKNSGASLRNVYLDQFSDSTKIRQNINAYGNNDIEPSTFYSQSEFDKSFYSLNWTLYKKASKWYSLTSFLTAIVIAFVTSLAVFFGVYKSIKSNAKQIGILKANGVYARVISTSYLSYAVILTILVIPIGWMIGTMLQVPFIAIFQDYFGIRTDIIAYNATAPLWTFLIFGVILGAFSYLVALLNIRKPTLDIINQTDKWSKPVITDWFNEKVFRTVKFNRVLTFKLAEAGKKPLSLLIGLLIVGTLFISIGIAIPSMALNAKDKYFQNINYSNEYNLTSSLTNSPLGKDSINIWHGPADDKSFKKASEGGISLDYYDNPNDYTSSIQNTSALPQLIYDTSYADGPKTVTPLKSFVDSYFRNSKNNDLYERLLGWLSYQITIANGRSLSIGSVEQLYSYFFNNDDISKYVTDDKHRLEEANAASEPLTQFAGQLLKILFDAKTNISSDWKEQMLDFLFAYTPTFVKSHLTSGSRKEQLSLGFQIQNIIPNKDQLATVFDPLSNNSKAGYSILGIDKTQKSFDIDSSTKDKTFLSVEAIQQINKVVNQPKGSIKKDIYHQSIKIYDAKTNTLTIPAVLNKTLSAKFNSNKSIFNNISTNNTQLMFKNKNGQFQALPRQAWIYDDTDYANTDYAKQNNQINKYLNSQDILNNYEKVSGNKDQNNLGTDRYYLNPYNLDTNKFTQKQVIDIWSKEKEKQKNNGIVANSPMFGDFIINDKGKILGSFIRPYYQMRNLLLFIPKLDEVNWKEFATYASYWERYKEPKTVYREFESDLSKDDENTRNKKQPAISLVKNGQVPKSIKDAWSSVLKIEDKTEFLAIRPYDLSLDQANIYKEIDGKERRAFDYFNFDSQGKITGVKDHSSESILEDLILKGISHFYRRAVGQRSGVAALLKLENSKVSYVNKDLKIRFKNIGELELYGKAQAIIDSDLANMIFGYDISRSTNYNYNPFDTKNPIGQPGKYFTKYKTTSWKKQNINQAWKETFLGHEDAYTHSPHYYFNTLYSNIEEPLGITSSVSIIADKKIGNTILDITNFSDYKASITNLQFTSEIKQLLDQLAKTAVYVAIIIILSVALAAGLLIMLIADVYISEYKAFMIMLRSMGYTNAEIVDFTLRVTVVISLLVITLTLAMVFGSINILSTALYAKGIVVPIGIKWWSPFISILIVGSSLFGSLWLSTRSVRKEDVSVAIHANQ</sequence>
<dbReference type="InterPro" id="IPR038766">
    <property type="entry name" value="Membrane_comp_ABC_pdt"/>
</dbReference>
<comment type="subcellular location">
    <subcellularLocation>
        <location evidence="1">Cell membrane</location>
        <topology evidence="1">Multi-pass membrane protein</topology>
    </subcellularLocation>
</comment>
<feature type="transmembrane region" description="Helical" evidence="6">
    <location>
        <begin position="772"/>
        <end position="794"/>
    </location>
</feature>
<dbReference type="OrthoDB" id="393121at2"/>
<dbReference type="RefSeq" id="WP_015587250.1">
    <property type="nucleotide sequence ID" value="NC_021083.1"/>
</dbReference>
<dbReference type="EMBL" id="CP004357">
    <property type="protein sequence ID" value="AGJ90605.1"/>
    <property type="molecule type" value="Genomic_DNA"/>
</dbReference>
<protein>
    <submittedName>
        <fullName evidence="8">ABC transporter, permease protein, predicted transmembrane protein</fullName>
    </submittedName>
</protein>
<evidence type="ECO:0000256" key="2">
    <source>
        <dbReference type="ARBA" id="ARBA00022475"/>
    </source>
</evidence>
<name>M9WGM5_9MOLU</name>
<organism evidence="8 9">
    <name type="scientific">Mycoplasma putrefaciens Mput9231</name>
    <dbReference type="NCBI Taxonomy" id="1292033"/>
    <lineage>
        <taxon>Bacteria</taxon>
        <taxon>Bacillati</taxon>
        <taxon>Mycoplasmatota</taxon>
        <taxon>Mollicutes</taxon>
        <taxon>Mycoplasmataceae</taxon>
        <taxon>Mycoplasma</taxon>
    </lineage>
</organism>
<dbReference type="PATRIC" id="fig|1292033.3.peg.154"/>
<evidence type="ECO:0000259" key="7">
    <source>
        <dbReference type="Pfam" id="PF02687"/>
    </source>
</evidence>
<accession>M9WGM5</accession>
<feature type="transmembrane region" description="Helical" evidence="6">
    <location>
        <begin position="843"/>
        <end position="863"/>
    </location>
</feature>
<reference evidence="8 9" key="1">
    <citation type="journal article" date="2013" name="Genome Announc.">
        <title>Complete Genome Sequence of Mycoplasma putrefaciens Strain 9231, One of the Agents of Contagious Agalactia in Goats.</title>
        <authorList>
            <person name="Dupuy V."/>
            <person name="Sirand-Pugnet P."/>
            <person name="Baranowski E."/>
            <person name="Barre A."/>
            <person name="Breton M."/>
            <person name="Couture C."/>
            <person name="Dordet-Frisoni E."/>
            <person name="Gaurivaud P."/>
            <person name="Jacob D."/>
            <person name="Lemaitre C."/>
            <person name="Manso-Silvan L."/>
            <person name="Nikolski M."/>
            <person name="Nouvel L.X."/>
            <person name="Poumarat F."/>
            <person name="Tardy F."/>
            <person name="Thebault P."/>
            <person name="Theil S."/>
            <person name="Citti C."/>
            <person name="Blanchard A."/>
            <person name="Thiaucourt F."/>
        </authorList>
    </citation>
    <scope>NUCLEOTIDE SEQUENCE [LARGE SCALE GENOMIC DNA]</scope>
    <source>
        <strain evidence="8">Mput9231</strain>
    </source>
</reference>
<gene>
    <name evidence="8" type="ORF">MPUT9231_1680</name>
</gene>
<dbReference type="KEGG" id="mput:MPUT9231_1680"/>
<dbReference type="HOGENOM" id="CLU_002981_0_0_14"/>
<keyword evidence="4 6" id="KW-1133">Transmembrane helix</keyword>
<proteinExistence type="predicted"/>
<evidence type="ECO:0000313" key="9">
    <source>
        <dbReference type="Proteomes" id="UP000012984"/>
    </source>
</evidence>
<evidence type="ECO:0000256" key="1">
    <source>
        <dbReference type="ARBA" id="ARBA00004651"/>
    </source>
</evidence>
<keyword evidence="2" id="KW-1003">Cell membrane</keyword>
<feature type="transmembrane region" description="Helical" evidence="6">
    <location>
        <begin position="1762"/>
        <end position="1782"/>
    </location>
</feature>
<feature type="transmembrane region" description="Helical" evidence="6">
    <location>
        <begin position="1715"/>
        <end position="1742"/>
    </location>
</feature>
<feature type="transmembrane region" description="Helical" evidence="6">
    <location>
        <begin position="723"/>
        <end position="752"/>
    </location>
</feature>
<evidence type="ECO:0000256" key="3">
    <source>
        <dbReference type="ARBA" id="ARBA00022692"/>
    </source>
</evidence>